<evidence type="ECO:0000313" key="10">
    <source>
        <dbReference type="Proteomes" id="UP000230886"/>
    </source>
</evidence>
<accession>A0A2A5J2H9</accession>
<feature type="transmembrane region" description="Helical" evidence="7">
    <location>
        <begin position="137"/>
        <end position="158"/>
    </location>
</feature>
<dbReference type="RefSeq" id="WP_099698652.1">
    <property type="nucleotide sequence ID" value="NZ_NOVD01000045.1"/>
</dbReference>
<dbReference type="InterPro" id="IPR000515">
    <property type="entry name" value="MetI-like"/>
</dbReference>
<keyword evidence="6 7" id="KW-0472">Membrane</keyword>
<dbReference type="GO" id="GO:0055085">
    <property type="term" value="P:transmembrane transport"/>
    <property type="evidence" value="ECO:0007669"/>
    <property type="project" value="InterPro"/>
</dbReference>
<evidence type="ECO:0000256" key="5">
    <source>
        <dbReference type="ARBA" id="ARBA00022989"/>
    </source>
</evidence>
<evidence type="ECO:0000256" key="1">
    <source>
        <dbReference type="ARBA" id="ARBA00004651"/>
    </source>
</evidence>
<dbReference type="Pfam" id="PF19300">
    <property type="entry name" value="BPD_transp_1_N"/>
    <property type="match status" value="1"/>
</dbReference>
<dbReference type="InterPro" id="IPR035906">
    <property type="entry name" value="MetI-like_sf"/>
</dbReference>
<dbReference type="PANTHER" id="PTHR43163:SF6">
    <property type="entry name" value="DIPEPTIDE TRANSPORT SYSTEM PERMEASE PROTEIN DPPB-RELATED"/>
    <property type="match status" value="1"/>
</dbReference>
<dbReference type="Proteomes" id="UP000230886">
    <property type="component" value="Unassembled WGS sequence"/>
</dbReference>
<evidence type="ECO:0000256" key="7">
    <source>
        <dbReference type="RuleBase" id="RU363032"/>
    </source>
</evidence>
<evidence type="ECO:0000256" key="4">
    <source>
        <dbReference type="ARBA" id="ARBA00022692"/>
    </source>
</evidence>
<sequence>MAVAAFIGKRLVVSAALLLVISFLVFSLLSVTPGSAIAVLVGSRPSTPELIAALEARHHLNDPFLVQYWHWLVDALQLDFGTSTRSGAPVTGIITDHLPVSIQLAVYTLVLVVGIGVPCGMSAAYQRDKWVDRGISMASVIGMSAPGFAVGMLLIFVFGLELGLFPVYGVGNGFFDRLVHLTLPATALGIALIALLIRQTRAGALNVLRQDYMTFAKARGLDPSRVFFRYALRNSAMPVVTAAGLILIAALSGAILVETVFSVPGVGSLMVQSVTEKDLPVVQGLAVCLGAFVIVVNLAVDVVALLVDPRMRYAGKG</sequence>
<comment type="caution">
    <text evidence="9">The sequence shown here is derived from an EMBL/GenBank/DDBJ whole genome shotgun (WGS) entry which is preliminary data.</text>
</comment>
<dbReference type="PROSITE" id="PS50928">
    <property type="entry name" value="ABC_TM1"/>
    <property type="match status" value="1"/>
</dbReference>
<dbReference type="SUPFAM" id="SSF161098">
    <property type="entry name" value="MetI-like"/>
    <property type="match status" value="1"/>
</dbReference>
<feature type="transmembrane region" description="Helical" evidence="7">
    <location>
        <begin position="178"/>
        <end position="197"/>
    </location>
</feature>
<comment type="subcellular location">
    <subcellularLocation>
        <location evidence="1 7">Cell membrane</location>
        <topology evidence="1 7">Multi-pass membrane protein</topology>
    </subcellularLocation>
</comment>
<evidence type="ECO:0000256" key="6">
    <source>
        <dbReference type="ARBA" id="ARBA00023136"/>
    </source>
</evidence>
<reference evidence="9 10" key="1">
    <citation type="submission" date="2017-07" db="EMBL/GenBank/DDBJ databases">
        <title>Draft sequence of Rhodococcus enclensis 23b-28.</title>
        <authorList>
            <person name="Besaury L."/>
            <person name="Sancelme M."/>
            <person name="Amato P."/>
            <person name="Lallement A."/>
            <person name="Delort A.-M."/>
        </authorList>
    </citation>
    <scope>NUCLEOTIDE SEQUENCE [LARGE SCALE GENOMIC DNA]</scope>
    <source>
        <strain evidence="9 10">23b-28</strain>
    </source>
</reference>
<feature type="domain" description="ABC transmembrane type-1" evidence="8">
    <location>
        <begin position="98"/>
        <end position="304"/>
    </location>
</feature>
<proteinExistence type="inferred from homology"/>
<dbReference type="GO" id="GO:0005886">
    <property type="term" value="C:plasma membrane"/>
    <property type="evidence" value="ECO:0007669"/>
    <property type="project" value="UniProtKB-SubCell"/>
</dbReference>
<evidence type="ECO:0000256" key="2">
    <source>
        <dbReference type="ARBA" id="ARBA00022448"/>
    </source>
</evidence>
<dbReference type="InterPro" id="IPR045621">
    <property type="entry name" value="BPD_transp_1_N"/>
</dbReference>
<dbReference type="Pfam" id="PF00528">
    <property type="entry name" value="BPD_transp_1"/>
    <property type="match status" value="1"/>
</dbReference>
<keyword evidence="2 7" id="KW-0813">Transport</keyword>
<feature type="transmembrane region" description="Helical" evidence="7">
    <location>
        <begin position="239"/>
        <end position="261"/>
    </location>
</feature>
<evidence type="ECO:0000259" key="8">
    <source>
        <dbReference type="PROSITE" id="PS50928"/>
    </source>
</evidence>
<keyword evidence="5 7" id="KW-1133">Transmembrane helix</keyword>
<evidence type="ECO:0000256" key="3">
    <source>
        <dbReference type="ARBA" id="ARBA00022475"/>
    </source>
</evidence>
<feature type="transmembrane region" description="Helical" evidence="7">
    <location>
        <begin position="281"/>
        <end position="307"/>
    </location>
</feature>
<keyword evidence="4 7" id="KW-0812">Transmembrane</keyword>
<comment type="similarity">
    <text evidence="7">Belongs to the binding-protein-dependent transport system permease family.</text>
</comment>
<dbReference type="CDD" id="cd06261">
    <property type="entry name" value="TM_PBP2"/>
    <property type="match status" value="1"/>
</dbReference>
<evidence type="ECO:0000313" key="9">
    <source>
        <dbReference type="EMBL" id="PCK23794.1"/>
    </source>
</evidence>
<dbReference type="Gene3D" id="1.10.3720.10">
    <property type="entry name" value="MetI-like"/>
    <property type="match status" value="1"/>
</dbReference>
<gene>
    <name evidence="9" type="ORF">CHR55_29205</name>
</gene>
<name>A0A2A5J2H9_RHOSG</name>
<protein>
    <submittedName>
        <fullName evidence="9">ABC transporter permease</fullName>
    </submittedName>
</protein>
<organism evidence="9 10">
    <name type="scientific">Rhodococcus qingshengii</name>
    <dbReference type="NCBI Taxonomy" id="334542"/>
    <lineage>
        <taxon>Bacteria</taxon>
        <taxon>Bacillati</taxon>
        <taxon>Actinomycetota</taxon>
        <taxon>Actinomycetes</taxon>
        <taxon>Mycobacteriales</taxon>
        <taxon>Nocardiaceae</taxon>
        <taxon>Rhodococcus</taxon>
        <taxon>Rhodococcus erythropolis group</taxon>
    </lineage>
</organism>
<feature type="transmembrane region" description="Helical" evidence="7">
    <location>
        <begin position="104"/>
        <end position="125"/>
    </location>
</feature>
<dbReference type="EMBL" id="NOVD01000045">
    <property type="protein sequence ID" value="PCK23794.1"/>
    <property type="molecule type" value="Genomic_DNA"/>
</dbReference>
<dbReference type="PANTHER" id="PTHR43163">
    <property type="entry name" value="DIPEPTIDE TRANSPORT SYSTEM PERMEASE PROTEIN DPPB-RELATED"/>
    <property type="match status" value="1"/>
</dbReference>
<keyword evidence="3" id="KW-1003">Cell membrane</keyword>
<dbReference type="AlphaFoldDB" id="A0A2A5J2H9"/>